<proteinExistence type="predicted"/>
<dbReference type="OrthoDB" id="9773293at2"/>
<protein>
    <submittedName>
        <fullName evidence="3">Alpha/beta hydrolase</fullName>
    </submittedName>
</protein>
<dbReference type="Pfam" id="PF12697">
    <property type="entry name" value="Abhydrolase_6"/>
    <property type="match status" value="1"/>
</dbReference>
<dbReference type="EMBL" id="PDEQ01000005">
    <property type="protein sequence ID" value="PEN13014.1"/>
    <property type="molecule type" value="Genomic_DNA"/>
</dbReference>
<dbReference type="SUPFAM" id="SSF53474">
    <property type="entry name" value="alpha/beta-Hydrolases"/>
    <property type="match status" value="1"/>
</dbReference>
<organism evidence="3 4">
    <name type="scientific">Longibacter salinarum</name>
    <dbReference type="NCBI Taxonomy" id="1850348"/>
    <lineage>
        <taxon>Bacteria</taxon>
        <taxon>Pseudomonadati</taxon>
        <taxon>Rhodothermota</taxon>
        <taxon>Rhodothermia</taxon>
        <taxon>Rhodothermales</taxon>
        <taxon>Salisaetaceae</taxon>
        <taxon>Longibacter</taxon>
    </lineage>
</organism>
<reference evidence="3 4" key="1">
    <citation type="submission" date="2017-10" db="EMBL/GenBank/DDBJ databases">
        <title>Draft genome of Longibacter Salinarum.</title>
        <authorList>
            <person name="Goh K.M."/>
            <person name="Shamsir M.S."/>
            <person name="Lim S.W."/>
        </authorList>
    </citation>
    <scope>NUCLEOTIDE SEQUENCE [LARGE SCALE GENOMIC DNA]</scope>
    <source>
        <strain evidence="3 4">KCTC 52045</strain>
    </source>
</reference>
<sequence>MARVRANGAEVEYVESGRGEPLILVHGSGSDRRTWKRQQEAFSRHFRVISYSRRYHWPNEPIPPGADYSMLEHVDDLREIVRVLDATPAHVVGHSYGAFVSLLFAQENLGLVRTLALSEPPVLTLFVSSTPQPMELLKLFMTRPRTALAILRMGASGLIPAEKAAERGDMEQVMQRFGTAVLGRTTYQNLSEKRKQQVRDNLIRAEFVGSGFPQLDDEALRKMQTPTLLVMGGSSRSVFHLLVDRLEELLPRTERIDIPGASHLIHEDNASAYNSAVMSFLDGHRATA</sequence>
<dbReference type="InterPro" id="IPR029058">
    <property type="entry name" value="AB_hydrolase_fold"/>
</dbReference>
<evidence type="ECO:0000313" key="4">
    <source>
        <dbReference type="Proteomes" id="UP000220102"/>
    </source>
</evidence>
<keyword evidence="4" id="KW-1185">Reference proteome</keyword>
<accession>A0A2A8CWP1</accession>
<dbReference type="AlphaFoldDB" id="A0A2A8CWP1"/>
<dbReference type="RefSeq" id="WP_098075609.1">
    <property type="nucleotide sequence ID" value="NZ_PDEQ01000005.1"/>
</dbReference>
<keyword evidence="1 3" id="KW-0378">Hydrolase</keyword>
<dbReference type="Proteomes" id="UP000220102">
    <property type="component" value="Unassembled WGS sequence"/>
</dbReference>
<dbReference type="GO" id="GO:0016787">
    <property type="term" value="F:hydrolase activity"/>
    <property type="evidence" value="ECO:0007669"/>
    <property type="project" value="UniProtKB-KW"/>
</dbReference>
<dbReference type="InterPro" id="IPR050266">
    <property type="entry name" value="AB_hydrolase_sf"/>
</dbReference>
<evidence type="ECO:0000256" key="1">
    <source>
        <dbReference type="ARBA" id="ARBA00022801"/>
    </source>
</evidence>
<dbReference type="PANTHER" id="PTHR43798:SF31">
    <property type="entry name" value="AB HYDROLASE SUPERFAMILY PROTEIN YCLE"/>
    <property type="match status" value="1"/>
</dbReference>
<dbReference type="GO" id="GO:0016020">
    <property type="term" value="C:membrane"/>
    <property type="evidence" value="ECO:0007669"/>
    <property type="project" value="TreeGrafter"/>
</dbReference>
<gene>
    <name evidence="3" type="ORF">CRI94_10180</name>
</gene>
<evidence type="ECO:0000259" key="2">
    <source>
        <dbReference type="Pfam" id="PF12697"/>
    </source>
</evidence>
<evidence type="ECO:0000313" key="3">
    <source>
        <dbReference type="EMBL" id="PEN13014.1"/>
    </source>
</evidence>
<feature type="domain" description="AB hydrolase-1" evidence="2">
    <location>
        <begin position="22"/>
        <end position="273"/>
    </location>
</feature>
<dbReference type="Gene3D" id="3.40.50.1820">
    <property type="entry name" value="alpha/beta hydrolase"/>
    <property type="match status" value="1"/>
</dbReference>
<comment type="caution">
    <text evidence="3">The sequence shown here is derived from an EMBL/GenBank/DDBJ whole genome shotgun (WGS) entry which is preliminary data.</text>
</comment>
<name>A0A2A8CWP1_9BACT</name>
<dbReference type="InterPro" id="IPR000073">
    <property type="entry name" value="AB_hydrolase_1"/>
</dbReference>
<dbReference type="PANTHER" id="PTHR43798">
    <property type="entry name" value="MONOACYLGLYCEROL LIPASE"/>
    <property type="match status" value="1"/>
</dbReference>